<gene>
    <name evidence="2" type="ORF">CAP_1459</name>
</gene>
<comment type="caution">
    <text evidence="2">The sequence shown here is derived from an EMBL/GenBank/DDBJ whole genome shotgun (WGS) entry which is preliminary data.</text>
</comment>
<name>A0A017TCV4_9BACT</name>
<protein>
    <submittedName>
        <fullName evidence="2">Uncharacterized protein</fullName>
    </submittedName>
</protein>
<keyword evidence="3" id="KW-1185">Reference proteome</keyword>
<dbReference type="EMBL" id="ASRX01000014">
    <property type="protein sequence ID" value="EYF06762.1"/>
    <property type="molecule type" value="Genomic_DNA"/>
</dbReference>
<feature type="region of interest" description="Disordered" evidence="1">
    <location>
        <begin position="1"/>
        <end position="23"/>
    </location>
</feature>
<feature type="compositionally biased region" description="Low complexity" evidence="1">
    <location>
        <begin position="1"/>
        <end position="13"/>
    </location>
</feature>
<evidence type="ECO:0000313" key="3">
    <source>
        <dbReference type="Proteomes" id="UP000019678"/>
    </source>
</evidence>
<evidence type="ECO:0000256" key="1">
    <source>
        <dbReference type="SAM" id="MobiDB-lite"/>
    </source>
</evidence>
<proteinExistence type="predicted"/>
<organism evidence="2 3">
    <name type="scientific">Chondromyces apiculatus DSM 436</name>
    <dbReference type="NCBI Taxonomy" id="1192034"/>
    <lineage>
        <taxon>Bacteria</taxon>
        <taxon>Pseudomonadati</taxon>
        <taxon>Myxococcota</taxon>
        <taxon>Polyangia</taxon>
        <taxon>Polyangiales</taxon>
        <taxon>Polyangiaceae</taxon>
        <taxon>Chondromyces</taxon>
    </lineage>
</organism>
<reference evidence="2 3" key="1">
    <citation type="submission" date="2013-05" db="EMBL/GenBank/DDBJ databases">
        <title>Genome assembly of Chondromyces apiculatus DSM 436.</title>
        <authorList>
            <person name="Sharma G."/>
            <person name="Khatri I."/>
            <person name="Kaur C."/>
            <person name="Mayilraj S."/>
            <person name="Subramanian S."/>
        </authorList>
    </citation>
    <scope>NUCLEOTIDE SEQUENCE [LARGE SCALE GENOMIC DNA]</scope>
    <source>
        <strain evidence="2 3">DSM 436</strain>
    </source>
</reference>
<accession>A0A017TCV4</accession>
<sequence>MIRPPGRGPAPAGVSGDRVGWPTTTARMSREYLSGTSGGCVLD</sequence>
<dbReference type="STRING" id="1192034.CAP_1459"/>
<dbReference type="AlphaFoldDB" id="A0A017TCV4"/>
<evidence type="ECO:0000313" key="2">
    <source>
        <dbReference type="EMBL" id="EYF06762.1"/>
    </source>
</evidence>
<dbReference type="Proteomes" id="UP000019678">
    <property type="component" value="Unassembled WGS sequence"/>
</dbReference>